<evidence type="ECO:0000313" key="4">
    <source>
        <dbReference type="Proteomes" id="UP001484097"/>
    </source>
</evidence>
<evidence type="ECO:0000313" key="3">
    <source>
        <dbReference type="EMBL" id="MEO9247457.1"/>
    </source>
</evidence>
<dbReference type="RefSeq" id="WP_347920044.1">
    <property type="nucleotide sequence ID" value="NZ_JBDXMX010000002.1"/>
</dbReference>
<sequence>MKLNAFGDVCLRTLMLLGARPDRQMTGRDIADAVGTPYNHVSKAILELKRRGALDVTRGRNGGARITEAGLALSIGQLLRDLDPQADIVDCTGQDSPNGRACPLLKGCRLRRSLARAREAFYAELDGTTVADLTGPGPSPVPVTMLPMPPLPAP</sequence>
<comment type="cofactor">
    <cofactor evidence="2">
        <name>[2Fe-2S] cluster</name>
        <dbReference type="ChEBI" id="CHEBI:190135"/>
    </cofactor>
</comment>
<dbReference type="Proteomes" id="UP001484097">
    <property type="component" value="Unassembled WGS sequence"/>
</dbReference>
<comment type="caution">
    <text evidence="3">The sequence shown here is derived from an EMBL/GenBank/DDBJ whole genome shotgun (WGS) entry which is preliminary data.</text>
</comment>
<dbReference type="InterPro" id="IPR036390">
    <property type="entry name" value="WH_DNA-bd_sf"/>
</dbReference>
<accession>A0ABV0IH20</accession>
<dbReference type="PROSITE" id="PS51197">
    <property type="entry name" value="HTH_RRF2_2"/>
    <property type="match status" value="1"/>
</dbReference>
<evidence type="ECO:0000256" key="1">
    <source>
        <dbReference type="ARBA" id="ARBA00023125"/>
    </source>
</evidence>
<keyword evidence="1" id="KW-0238">DNA-binding</keyword>
<dbReference type="SUPFAM" id="SSF46785">
    <property type="entry name" value="Winged helix' DNA-binding domain"/>
    <property type="match status" value="1"/>
</dbReference>
<dbReference type="PANTHER" id="PTHR33221:SF4">
    <property type="entry name" value="HTH-TYPE TRANSCRIPTIONAL REPRESSOR NSRR"/>
    <property type="match status" value="1"/>
</dbReference>
<dbReference type="InterPro" id="IPR000944">
    <property type="entry name" value="Tscrpt_reg_Rrf2"/>
</dbReference>
<dbReference type="Pfam" id="PF02082">
    <property type="entry name" value="Rrf2"/>
    <property type="match status" value="1"/>
</dbReference>
<organism evidence="3 4">
    <name type="scientific">Citricoccus nitrophenolicus</name>
    <dbReference type="NCBI Taxonomy" id="863575"/>
    <lineage>
        <taxon>Bacteria</taxon>
        <taxon>Bacillati</taxon>
        <taxon>Actinomycetota</taxon>
        <taxon>Actinomycetes</taxon>
        <taxon>Micrococcales</taxon>
        <taxon>Micrococcaceae</taxon>
        <taxon>Citricoccus</taxon>
    </lineage>
</organism>
<protein>
    <submittedName>
        <fullName evidence="3">Rrf2 family transcriptional regulator</fullName>
    </submittedName>
</protein>
<dbReference type="EMBL" id="JBDXMX010000002">
    <property type="protein sequence ID" value="MEO9247457.1"/>
    <property type="molecule type" value="Genomic_DNA"/>
</dbReference>
<evidence type="ECO:0000256" key="2">
    <source>
        <dbReference type="ARBA" id="ARBA00034078"/>
    </source>
</evidence>
<reference evidence="3 4" key="1">
    <citation type="submission" date="2024-05" db="EMBL/GenBank/DDBJ databases">
        <authorList>
            <person name="Yi C."/>
        </authorList>
    </citation>
    <scope>NUCLEOTIDE SEQUENCE [LARGE SCALE GENOMIC DNA]</scope>
    <source>
        <strain evidence="3 4">XS13</strain>
    </source>
</reference>
<keyword evidence="4" id="KW-1185">Reference proteome</keyword>
<dbReference type="InterPro" id="IPR036388">
    <property type="entry name" value="WH-like_DNA-bd_sf"/>
</dbReference>
<gene>
    <name evidence="3" type="ORF">ABDK96_07175</name>
</gene>
<dbReference type="PANTHER" id="PTHR33221">
    <property type="entry name" value="WINGED HELIX-TURN-HELIX TRANSCRIPTIONAL REGULATOR, RRF2 FAMILY"/>
    <property type="match status" value="1"/>
</dbReference>
<name>A0ABV0IH20_9MICC</name>
<dbReference type="Gene3D" id="1.10.10.10">
    <property type="entry name" value="Winged helix-like DNA-binding domain superfamily/Winged helix DNA-binding domain"/>
    <property type="match status" value="1"/>
</dbReference>
<proteinExistence type="predicted"/>